<evidence type="ECO:0000313" key="9">
    <source>
        <dbReference type="Proteomes" id="UP000238413"/>
    </source>
</evidence>
<organism evidence="8 9">
    <name type="scientific">Streptomyces dengpaensis</name>
    <dbReference type="NCBI Taxonomy" id="2049881"/>
    <lineage>
        <taxon>Bacteria</taxon>
        <taxon>Bacillati</taxon>
        <taxon>Actinomycetota</taxon>
        <taxon>Actinomycetes</taxon>
        <taxon>Kitasatosporales</taxon>
        <taxon>Streptomycetaceae</taxon>
        <taxon>Streptomyces</taxon>
    </lineage>
</organism>
<keyword evidence="9" id="KW-1185">Reference proteome</keyword>
<feature type="coiled-coil region" evidence="5">
    <location>
        <begin position="163"/>
        <end position="193"/>
    </location>
</feature>
<dbReference type="Gene3D" id="3.90.220.20">
    <property type="entry name" value="DNA methylase specificity domains"/>
    <property type="match status" value="2"/>
</dbReference>
<dbReference type="InterPro" id="IPR051212">
    <property type="entry name" value="Type-I_RE_S_subunit"/>
</dbReference>
<evidence type="ECO:0000259" key="7">
    <source>
        <dbReference type="Pfam" id="PF01420"/>
    </source>
</evidence>
<sequence length="525" mass="57532">MSVDLGGLPDSWSWVSLQEVLSEPLVNGRSVKTMEGGFPVLRLTAIKDGKIDIGESKEGEWSAEQAAPFLVRQGDFLLSRGNGSKRLVGRGGLVGDVGNPIAFPDTMIRVRPSDELVSASYFRLLWDSPVVRRQIEDQVRTTAGIYKVNQAILERVALPLPPLAEQYRIVEAVEEQLSRLDQATASVAAAQARASLLAETLAERAVRGLVGVSSHPDPSVPLDEIRAATSARAGKRWKPTDPIKLADMKVPEGWTLASLGDLAWGNGYGTSVKCNYEGTGAAVLRIPNVQGGFIETSDMKYALDASLDLSEYYVRKGDILFVRTNGSPALIGRAGVVEREMELAFASYLIRFRVNLDFVEPWWIQLVTRTRAWRRHIERVAASSAGQYNLNAKRLAELPVPFPPLSVQREILDCVNSEIPWISRLQDVSNTVVKRSDSLRARILDRAFQGGLVQQHPADESASALLARITADRAARPKPRRTRRAADRAAADRAPRALASQTAMTDPAPEPTAVPAFAVQQEFEL</sequence>
<dbReference type="EMBL" id="CP026652">
    <property type="protein sequence ID" value="AVH56703.1"/>
    <property type="molecule type" value="Genomic_DNA"/>
</dbReference>
<gene>
    <name evidence="8" type="ORF">C4B68_13990</name>
</gene>
<proteinExistence type="inferred from homology"/>
<keyword evidence="2" id="KW-0680">Restriction system</keyword>
<accession>A0ABM6SQF7</accession>
<evidence type="ECO:0000256" key="5">
    <source>
        <dbReference type="SAM" id="Coils"/>
    </source>
</evidence>
<keyword evidence="5" id="KW-0175">Coiled coil</keyword>
<dbReference type="CDD" id="cd17261">
    <property type="entry name" value="RMtype1_S_EcoKI-TRD2-CR2_like"/>
    <property type="match status" value="1"/>
</dbReference>
<evidence type="ECO:0000256" key="6">
    <source>
        <dbReference type="SAM" id="MobiDB-lite"/>
    </source>
</evidence>
<evidence type="ECO:0000256" key="1">
    <source>
        <dbReference type="ARBA" id="ARBA00010923"/>
    </source>
</evidence>
<dbReference type="SUPFAM" id="SSF116734">
    <property type="entry name" value="DNA methylase specificity domain"/>
    <property type="match status" value="2"/>
</dbReference>
<evidence type="ECO:0000313" key="8">
    <source>
        <dbReference type="EMBL" id="AVH56703.1"/>
    </source>
</evidence>
<comment type="subunit">
    <text evidence="4">The methyltransferase is composed of M and S polypeptides.</text>
</comment>
<name>A0ABM6SQF7_9ACTN</name>
<dbReference type="InterPro" id="IPR044946">
    <property type="entry name" value="Restrct_endonuc_typeI_TRD_sf"/>
</dbReference>
<evidence type="ECO:0000256" key="3">
    <source>
        <dbReference type="ARBA" id="ARBA00023125"/>
    </source>
</evidence>
<feature type="region of interest" description="Disordered" evidence="6">
    <location>
        <begin position="473"/>
        <end position="512"/>
    </location>
</feature>
<dbReference type="CDD" id="cd17517">
    <property type="entry name" value="RMtype1_S_EcoKI_StySPI-TRD2-CR2_like"/>
    <property type="match status" value="1"/>
</dbReference>
<dbReference type="Pfam" id="PF01420">
    <property type="entry name" value="Methylase_S"/>
    <property type="match status" value="2"/>
</dbReference>
<reference evidence="8 9" key="1">
    <citation type="submission" date="2018-02" db="EMBL/GenBank/DDBJ databases">
        <title>Complete genome sequence of Streptomyces dengpaensis, the producer of angucyclines.</title>
        <authorList>
            <person name="Yumei L."/>
        </authorList>
    </citation>
    <scope>NUCLEOTIDE SEQUENCE [LARGE SCALE GENOMIC DNA]</scope>
    <source>
        <strain evidence="8 9">XZHG99</strain>
    </source>
</reference>
<dbReference type="InterPro" id="IPR000055">
    <property type="entry name" value="Restrct_endonuc_typeI_TRD"/>
</dbReference>
<comment type="similarity">
    <text evidence="1">Belongs to the type-I restriction system S methylase family.</text>
</comment>
<dbReference type="PANTHER" id="PTHR43140">
    <property type="entry name" value="TYPE-1 RESTRICTION ENZYME ECOKI SPECIFICITY PROTEIN"/>
    <property type="match status" value="1"/>
</dbReference>
<feature type="domain" description="Type I restriction modification DNA specificity" evidence="7">
    <location>
        <begin position="251"/>
        <end position="414"/>
    </location>
</feature>
<evidence type="ECO:0000256" key="4">
    <source>
        <dbReference type="ARBA" id="ARBA00038652"/>
    </source>
</evidence>
<protein>
    <recommendedName>
        <fullName evidence="7">Type I restriction modification DNA specificity domain-containing protein</fullName>
    </recommendedName>
</protein>
<feature type="compositionally biased region" description="Basic and acidic residues" evidence="6">
    <location>
        <begin position="484"/>
        <end position="495"/>
    </location>
</feature>
<dbReference type="Proteomes" id="UP000238413">
    <property type="component" value="Chromosome"/>
</dbReference>
<evidence type="ECO:0000256" key="2">
    <source>
        <dbReference type="ARBA" id="ARBA00022747"/>
    </source>
</evidence>
<keyword evidence="3" id="KW-0238">DNA-binding</keyword>
<feature type="domain" description="Type I restriction modification DNA specificity" evidence="7">
    <location>
        <begin position="31"/>
        <end position="174"/>
    </location>
</feature>
<dbReference type="PANTHER" id="PTHR43140:SF1">
    <property type="entry name" value="TYPE I RESTRICTION ENZYME ECOKI SPECIFICITY SUBUNIT"/>
    <property type="match status" value="1"/>
</dbReference>